<proteinExistence type="predicted"/>
<evidence type="ECO:0000313" key="1">
    <source>
        <dbReference type="EMBL" id="PHM47655.1"/>
    </source>
</evidence>
<organism evidence="1 2">
    <name type="scientific">Xenorhabdus miraniensis</name>
    <dbReference type="NCBI Taxonomy" id="351674"/>
    <lineage>
        <taxon>Bacteria</taxon>
        <taxon>Pseudomonadati</taxon>
        <taxon>Pseudomonadota</taxon>
        <taxon>Gammaproteobacteria</taxon>
        <taxon>Enterobacterales</taxon>
        <taxon>Morganellaceae</taxon>
        <taxon>Xenorhabdus</taxon>
    </lineage>
</organism>
<sequence>MKAAEIERHHLATDHFAVVVELRSEALIRVCEKLSIELLIE</sequence>
<comment type="caution">
    <text evidence="1">The sequence shown here is derived from an EMBL/GenBank/DDBJ whole genome shotgun (WGS) entry which is preliminary data.</text>
</comment>
<protein>
    <submittedName>
        <fullName evidence="1">Uncharacterized protein</fullName>
    </submittedName>
</protein>
<gene>
    <name evidence="1" type="ORF">Xmir_02982</name>
</gene>
<reference evidence="1 2" key="1">
    <citation type="journal article" date="2017" name="Nat. Microbiol.">
        <title>Natural product diversity associated with the nematode symbionts Photorhabdus and Xenorhabdus.</title>
        <authorList>
            <person name="Tobias N.J."/>
            <person name="Wolff H."/>
            <person name="Djahanschiri B."/>
            <person name="Grundmann F."/>
            <person name="Kronenwerth M."/>
            <person name="Shi Y.M."/>
            <person name="Simonyi S."/>
            <person name="Grun P."/>
            <person name="Shapiro-Ilan D."/>
            <person name="Pidot S.J."/>
            <person name="Stinear T.P."/>
            <person name="Ebersberger I."/>
            <person name="Bode H.B."/>
        </authorList>
    </citation>
    <scope>NUCLEOTIDE SEQUENCE [LARGE SCALE GENOMIC DNA]</scope>
    <source>
        <strain evidence="1 2">DSM 17902</strain>
    </source>
</reference>
<dbReference type="EMBL" id="NITZ01000016">
    <property type="protein sequence ID" value="PHM47655.1"/>
    <property type="molecule type" value="Genomic_DNA"/>
</dbReference>
<keyword evidence="2" id="KW-1185">Reference proteome</keyword>
<accession>A0A2D0JMW3</accession>
<dbReference type="AlphaFoldDB" id="A0A2D0JMW3"/>
<evidence type="ECO:0000313" key="2">
    <source>
        <dbReference type="Proteomes" id="UP000221980"/>
    </source>
</evidence>
<name>A0A2D0JMW3_9GAMM</name>
<dbReference type="Proteomes" id="UP000221980">
    <property type="component" value="Unassembled WGS sequence"/>
</dbReference>